<keyword evidence="2" id="KW-0813">Transport</keyword>
<feature type="transmembrane region" description="Helical" evidence="7">
    <location>
        <begin position="213"/>
        <end position="235"/>
    </location>
</feature>
<name>A0A5C3L4Z2_COPMA</name>
<feature type="domain" description="Major facilitator superfamily (MFS) profile" evidence="8">
    <location>
        <begin position="39"/>
        <end position="514"/>
    </location>
</feature>
<keyword evidence="10" id="KW-1185">Reference proteome</keyword>
<evidence type="ECO:0000256" key="2">
    <source>
        <dbReference type="ARBA" id="ARBA00022448"/>
    </source>
</evidence>
<proteinExistence type="predicted"/>
<dbReference type="GO" id="GO:0022857">
    <property type="term" value="F:transmembrane transporter activity"/>
    <property type="evidence" value="ECO:0007669"/>
    <property type="project" value="InterPro"/>
</dbReference>
<keyword evidence="4 7" id="KW-1133">Transmembrane helix</keyword>
<organism evidence="9 10">
    <name type="scientific">Coprinopsis marcescibilis</name>
    <name type="common">Agaric fungus</name>
    <name type="synonym">Psathyrella marcescibilis</name>
    <dbReference type="NCBI Taxonomy" id="230819"/>
    <lineage>
        <taxon>Eukaryota</taxon>
        <taxon>Fungi</taxon>
        <taxon>Dikarya</taxon>
        <taxon>Basidiomycota</taxon>
        <taxon>Agaricomycotina</taxon>
        <taxon>Agaricomycetes</taxon>
        <taxon>Agaricomycetidae</taxon>
        <taxon>Agaricales</taxon>
        <taxon>Agaricineae</taxon>
        <taxon>Psathyrellaceae</taxon>
        <taxon>Coprinopsis</taxon>
    </lineage>
</organism>
<evidence type="ECO:0000256" key="7">
    <source>
        <dbReference type="SAM" id="Phobius"/>
    </source>
</evidence>
<protein>
    <submittedName>
        <fullName evidence="9">MFS general substrate transporter</fullName>
    </submittedName>
</protein>
<dbReference type="PROSITE" id="PS50850">
    <property type="entry name" value="MFS"/>
    <property type="match status" value="1"/>
</dbReference>
<feature type="transmembrane region" description="Helical" evidence="7">
    <location>
        <begin position="40"/>
        <end position="60"/>
    </location>
</feature>
<evidence type="ECO:0000256" key="1">
    <source>
        <dbReference type="ARBA" id="ARBA00004141"/>
    </source>
</evidence>
<sequence>MSVAFSSEEPATLDNDQCDSVVPPSSGVQRRPTPVPRLQLFVIILIQIAEPITATVIYPFVNQFVRDTGVTQGDERKTGYYAGLIESVFFLAEALTVFQWGWLSDQLGRKPVLLLGPLGLTISMLGFGLSKTFVPLVLFRCMQGVFNGNIGVSKSVLAEISDETNIGDLFSMLPLMWSMGITVGPIIGGVFANPADRWPAVFGHIELLKEHPYLIPCAMAGCLAMTSFMVGLVALRETLPSAPIRQRCATCVKRNLRRLSVKLEVGLPFLESSTTIPDYGSIESYGKDDPASKKTLSDNHQKSSYRNLLVRPLLMTYLNYFFIAFTEMAHNALLPLMYSSSISLGGLGLDAYSIGMLMGTFGLVNATLQLKYLGRLTRRYGPRLIYICSYMSFLICIGLFPLASHFCKRAGRVDWIVGSLVFVQLAAQIPILACYASMHILVVSHAPKGHLGASNGIAQMIASIMRSIAPTVATSLFSVSLERSLAGGYMVYYILLVVVVVGIRISFLLPQSWVQT</sequence>
<evidence type="ECO:0000256" key="3">
    <source>
        <dbReference type="ARBA" id="ARBA00022692"/>
    </source>
</evidence>
<feature type="transmembrane region" description="Helical" evidence="7">
    <location>
        <begin position="169"/>
        <end position="193"/>
    </location>
</feature>
<dbReference type="Proteomes" id="UP000307440">
    <property type="component" value="Unassembled WGS sequence"/>
</dbReference>
<dbReference type="SUPFAM" id="SSF103473">
    <property type="entry name" value="MFS general substrate transporter"/>
    <property type="match status" value="1"/>
</dbReference>
<keyword evidence="3 7" id="KW-0812">Transmembrane</keyword>
<feature type="transmembrane region" description="Helical" evidence="7">
    <location>
        <begin position="489"/>
        <end position="509"/>
    </location>
</feature>
<dbReference type="OrthoDB" id="419616at2759"/>
<feature type="transmembrane region" description="Helical" evidence="7">
    <location>
        <begin position="112"/>
        <end position="130"/>
    </location>
</feature>
<feature type="transmembrane region" description="Helical" evidence="7">
    <location>
        <begin position="308"/>
        <end position="330"/>
    </location>
</feature>
<reference evidence="9 10" key="1">
    <citation type="journal article" date="2019" name="Nat. Ecol. Evol.">
        <title>Megaphylogeny resolves global patterns of mushroom evolution.</title>
        <authorList>
            <person name="Varga T."/>
            <person name="Krizsan K."/>
            <person name="Foldi C."/>
            <person name="Dima B."/>
            <person name="Sanchez-Garcia M."/>
            <person name="Sanchez-Ramirez S."/>
            <person name="Szollosi G.J."/>
            <person name="Szarkandi J.G."/>
            <person name="Papp V."/>
            <person name="Albert L."/>
            <person name="Andreopoulos W."/>
            <person name="Angelini C."/>
            <person name="Antonin V."/>
            <person name="Barry K.W."/>
            <person name="Bougher N.L."/>
            <person name="Buchanan P."/>
            <person name="Buyck B."/>
            <person name="Bense V."/>
            <person name="Catcheside P."/>
            <person name="Chovatia M."/>
            <person name="Cooper J."/>
            <person name="Damon W."/>
            <person name="Desjardin D."/>
            <person name="Finy P."/>
            <person name="Geml J."/>
            <person name="Haridas S."/>
            <person name="Hughes K."/>
            <person name="Justo A."/>
            <person name="Karasinski D."/>
            <person name="Kautmanova I."/>
            <person name="Kiss B."/>
            <person name="Kocsube S."/>
            <person name="Kotiranta H."/>
            <person name="LaButti K.M."/>
            <person name="Lechner B.E."/>
            <person name="Liimatainen K."/>
            <person name="Lipzen A."/>
            <person name="Lukacs Z."/>
            <person name="Mihaltcheva S."/>
            <person name="Morgado L.N."/>
            <person name="Niskanen T."/>
            <person name="Noordeloos M.E."/>
            <person name="Ohm R.A."/>
            <person name="Ortiz-Santana B."/>
            <person name="Ovrebo C."/>
            <person name="Racz N."/>
            <person name="Riley R."/>
            <person name="Savchenko A."/>
            <person name="Shiryaev A."/>
            <person name="Soop K."/>
            <person name="Spirin V."/>
            <person name="Szebenyi C."/>
            <person name="Tomsovsky M."/>
            <person name="Tulloss R.E."/>
            <person name="Uehling J."/>
            <person name="Grigoriev I.V."/>
            <person name="Vagvolgyi C."/>
            <person name="Papp T."/>
            <person name="Martin F.M."/>
            <person name="Miettinen O."/>
            <person name="Hibbett D.S."/>
            <person name="Nagy L.G."/>
        </authorList>
    </citation>
    <scope>NUCLEOTIDE SEQUENCE [LARGE SCALE GENOMIC DNA]</scope>
    <source>
        <strain evidence="9 10">CBS 121175</strain>
    </source>
</reference>
<feature type="transmembrane region" description="Helical" evidence="7">
    <location>
        <begin position="342"/>
        <end position="364"/>
    </location>
</feature>
<evidence type="ECO:0000256" key="4">
    <source>
        <dbReference type="ARBA" id="ARBA00022989"/>
    </source>
</evidence>
<dbReference type="Gene3D" id="1.20.1250.20">
    <property type="entry name" value="MFS general substrate transporter like domains"/>
    <property type="match status" value="1"/>
</dbReference>
<feature type="transmembrane region" description="Helical" evidence="7">
    <location>
        <begin position="415"/>
        <end position="436"/>
    </location>
</feature>
<dbReference type="EMBL" id="ML210161">
    <property type="protein sequence ID" value="TFK27810.1"/>
    <property type="molecule type" value="Genomic_DNA"/>
</dbReference>
<keyword evidence="5 7" id="KW-0472">Membrane</keyword>
<accession>A0A5C3L4Z2</accession>
<dbReference type="GO" id="GO:0016020">
    <property type="term" value="C:membrane"/>
    <property type="evidence" value="ECO:0007669"/>
    <property type="project" value="UniProtKB-SubCell"/>
</dbReference>
<feature type="transmembrane region" description="Helical" evidence="7">
    <location>
        <begin position="80"/>
        <end position="100"/>
    </location>
</feature>
<dbReference type="PANTHER" id="PTHR23504:SF15">
    <property type="entry name" value="MAJOR FACILITATOR SUPERFAMILY (MFS) PROFILE DOMAIN-CONTAINING PROTEIN"/>
    <property type="match status" value="1"/>
</dbReference>
<gene>
    <name evidence="9" type="ORF">FA15DRAFT_666040</name>
</gene>
<dbReference type="InterPro" id="IPR036259">
    <property type="entry name" value="MFS_trans_sf"/>
</dbReference>
<dbReference type="InterPro" id="IPR020846">
    <property type="entry name" value="MFS_dom"/>
</dbReference>
<comment type="subcellular location">
    <subcellularLocation>
        <location evidence="1">Membrane</location>
        <topology evidence="1">Multi-pass membrane protein</topology>
    </subcellularLocation>
</comment>
<dbReference type="AlphaFoldDB" id="A0A5C3L4Z2"/>
<evidence type="ECO:0000256" key="6">
    <source>
        <dbReference type="SAM" id="MobiDB-lite"/>
    </source>
</evidence>
<dbReference type="InterPro" id="IPR011701">
    <property type="entry name" value="MFS"/>
</dbReference>
<feature type="transmembrane region" description="Helical" evidence="7">
    <location>
        <begin position="384"/>
        <end position="403"/>
    </location>
</feature>
<evidence type="ECO:0000313" key="9">
    <source>
        <dbReference type="EMBL" id="TFK27810.1"/>
    </source>
</evidence>
<evidence type="ECO:0000256" key="5">
    <source>
        <dbReference type="ARBA" id="ARBA00023136"/>
    </source>
</evidence>
<evidence type="ECO:0000259" key="8">
    <source>
        <dbReference type="PROSITE" id="PS50850"/>
    </source>
</evidence>
<dbReference type="PANTHER" id="PTHR23504">
    <property type="entry name" value="MAJOR FACILITATOR SUPERFAMILY DOMAIN-CONTAINING PROTEIN 10"/>
    <property type="match status" value="1"/>
</dbReference>
<dbReference type="Pfam" id="PF07690">
    <property type="entry name" value="MFS_1"/>
    <property type="match status" value="1"/>
</dbReference>
<evidence type="ECO:0000313" key="10">
    <source>
        <dbReference type="Proteomes" id="UP000307440"/>
    </source>
</evidence>
<feature type="region of interest" description="Disordered" evidence="6">
    <location>
        <begin position="1"/>
        <end position="31"/>
    </location>
</feature>